<keyword evidence="2" id="KW-0812">Transmembrane</keyword>
<accession>D8QB35</accession>
<dbReference type="OrthoDB" id="10403304at2759"/>
<dbReference type="InParanoid" id="D8QB35"/>
<dbReference type="RefSeq" id="XP_003029590.1">
    <property type="nucleotide sequence ID" value="XM_003029544.1"/>
</dbReference>
<reference evidence="3 4" key="1">
    <citation type="journal article" date="2010" name="Nat. Biotechnol.">
        <title>Genome sequence of the model mushroom Schizophyllum commune.</title>
        <authorList>
            <person name="Ohm R.A."/>
            <person name="de Jong J.F."/>
            <person name="Lugones L.G."/>
            <person name="Aerts A."/>
            <person name="Kothe E."/>
            <person name="Stajich J.E."/>
            <person name="de Vries R.P."/>
            <person name="Record E."/>
            <person name="Levasseur A."/>
            <person name="Baker S.E."/>
            <person name="Bartholomew K.A."/>
            <person name="Coutinho P.M."/>
            <person name="Erdmann S."/>
            <person name="Fowler T.J."/>
            <person name="Gathman A.C."/>
            <person name="Lombard V."/>
            <person name="Henrissat B."/>
            <person name="Knabe N."/>
            <person name="Kuees U."/>
            <person name="Lilly W.W."/>
            <person name="Lindquist E."/>
            <person name="Lucas S."/>
            <person name="Magnuson J.K."/>
            <person name="Piumi F."/>
            <person name="Raudaskoski M."/>
            <person name="Salamov A."/>
            <person name="Schmutz J."/>
            <person name="Schwarze F.W.M.R."/>
            <person name="vanKuyk P.A."/>
            <person name="Horton J.S."/>
            <person name="Grigoriev I.V."/>
            <person name="Woesten H.A.B."/>
        </authorList>
    </citation>
    <scope>NUCLEOTIDE SEQUENCE [LARGE SCALE GENOMIC DNA]</scope>
    <source>
        <strain evidence="4">H4-8 / FGSC 9210</strain>
    </source>
</reference>
<feature type="compositionally biased region" description="Low complexity" evidence="1">
    <location>
        <begin position="195"/>
        <end position="211"/>
    </location>
</feature>
<evidence type="ECO:0000313" key="4">
    <source>
        <dbReference type="Proteomes" id="UP000007431"/>
    </source>
</evidence>
<name>D8QB35_SCHCM</name>
<feature type="region of interest" description="Disordered" evidence="1">
    <location>
        <begin position="53"/>
        <end position="98"/>
    </location>
</feature>
<proteinExistence type="predicted"/>
<dbReference type="AlphaFoldDB" id="D8QB35"/>
<feature type="region of interest" description="Disordered" evidence="1">
    <location>
        <begin position="142"/>
        <end position="170"/>
    </location>
</feature>
<gene>
    <name evidence="3" type="ORF">SCHCODRAFT_111104</name>
</gene>
<dbReference type="Proteomes" id="UP000007431">
    <property type="component" value="Unassembled WGS sequence"/>
</dbReference>
<keyword evidence="2" id="KW-1133">Transmembrane helix</keyword>
<protein>
    <submittedName>
        <fullName evidence="3">Uncharacterized protein</fullName>
    </submittedName>
</protein>
<keyword evidence="4" id="KW-1185">Reference proteome</keyword>
<feature type="compositionally biased region" description="Polar residues" evidence="1">
    <location>
        <begin position="240"/>
        <end position="254"/>
    </location>
</feature>
<dbReference type="VEuPathDB" id="FungiDB:SCHCODRAFT_02510177"/>
<feature type="compositionally biased region" description="Low complexity" evidence="1">
    <location>
        <begin position="71"/>
        <end position="87"/>
    </location>
</feature>
<feature type="compositionally biased region" description="Pro residues" evidence="1">
    <location>
        <begin position="156"/>
        <end position="166"/>
    </location>
</feature>
<feature type="compositionally biased region" description="Basic and acidic residues" evidence="1">
    <location>
        <begin position="375"/>
        <end position="386"/>
    </location>
</feature>
<dbReference type="KEGG" id="scm:SCHCO_02510177"/>
<organism evidence="4">
    <name type="scientific">Schizophyllum commune (strain H4-8 / FGSC 9210)</name>
    <name type="common">Split gill fungus</name>
    <dbReference type="NCBI Taxonomy" id="578458"/>
    <lineage>
        <taxon>Eukaryota</taxon>
        <taxon>Fungi</taxon>
        <taxon>Dikarya</taxon>
        <taxon>Basidiomycota</taxon>
        <taxon>Agaricomycotina</taxon>
        <taxon>Agaricomycetes</taxon>
        <taxon>Agaricomycetidae</taxon>
        <taxon>Agaricales</taxon>
        <taxon>Schizophyllaceae</taxon>
        <taxon>Schizophyllum</taxon>
    </lineage>
</organism>
<dbReference type="HOGENOM" id="CLU_469425_0_0_1"/>
<dbReference type="EMBL" id="GL377309">
    <property type="protein sequence ID" value="EFI94687.1"/>
    <property type="molecule type" value="Genomic_DNA"/>
</dbReference>
<dbReference type="GeneID" id="9593938"/>
<evidence type="ECO:0000256" key="1">
    <source>
        <dbReference type="SAM" id="MobiDB-lite"/>
    </source>
</evidence>
<feature type="transmembrane region" description="Helical" evidence="2">
    <location>
        <begin position="513"/>
        <end position="541"/>
    </location>
</feature>
<evidence type="ECO:0000256" key="2">
    <source>
        <dbReference type="SAM" id="Phobius"/>
    </source>
</evidence>
<keyword evidence="2" id="KW-0472">Membrane</keyword>
<feature type="non-terminal residue" evidence="3">
    <location>
        <position position="581"/>
    </location>
</feature>
<evidence type="ECO:0000313" key="3">
    <source>
        <dbReference type="EMBL" id="EFI94687.1"/>
    </source>
</evidence>
<feature type="region of interest" description="Disordered" evidence="1">
    <location>
        <begin position="192"/>
        <end position="301"/>
    </location>
</feature>
<feature type="region of interest" description="Disordered" evidence="1">
    <location>
        <begin position="369"/>
        <end position="396"/>
    </location>
</feature>
<sequence>MTADFKFDNAKTQLFCAQRDILPTFLINTDEGKRGAAADQSVHDAIVRAHRLAAESWGGSPPTSPKRSSRVSRTPTSARSSATPSSSNNPLSYTCDTSRKSRRYSAPAIVDHHALEFEVNEVHEKIQRWAIRTQLQAEPAFPLSLPTDDDMESLPPSLPASPPSSPRRPKWRRMMSLSSLPARACRSSISSVAQTMSPTSPTWPSSPTSPTKETIYPKGKYSPTRRHTAPPALNYPSIDSIVSPTSPTFTSSDLPTCPTPGSPKSARTLTMSLRSLVRGRRRSDSTGSRLSDASDASRGSCVSAESGYSQFSDLTAFSRASGSTAATSLTSPTTCSGLYGSTIFEEPLAISEGFKPSMLAGKLEALAEEASSTHSKSDCEPDREKMGLPPRASQNLMDDNSSIRAVFREEQSMPSGPPPSRRTSKLIAVNPSQEELAKAFHEVHRPTPHPRVQPIAVPTTHSVTLATPICVTPSPTPAPRPPAPTPQVVQEPNHVVAIRAYALIHRSLAVFGWFAPVVWMAMLAIYTVILTTTALAGLHALTFEGTSALAKYLTRSRVYLPSFTEKSVRSGINASKQIEGA</sequence>